<feature type="binding site" evidence="7">
    <location>
        <position position="124"/>
    </location>
    <ligand>
        <name>Fe cation</name>
        <dbReference type="ChEBI" id="CHEBI:24875"/>
        <label>2</label>
    </ligand>
</feature>
<dbReference type="EC" id="1.13.11.6" evidence="7"/>
<evidence type="ECO:0000256" key="1">
    <source>
        <dbReference type="ARBA" id="ARBA00002752"/>
    </source>
</evidence>
<evidence type="ECO:0000256" key="6">
    <source>
        <dbReference type="ARBA" id="ARBA00023004"/>
    </source>
</evidence>
<feature type="binding site" evidence="7">
    <location>
        <position position="47"/>
    </location>
    <ligand>
        <name>O2</name>
        <dbReference type="ChEBI" id="CHEBI:15379"/>
    </ligand>
</feature>
<comment type="catalytic activity">
    <reaction evidence="7">
        <text>3-hydroxyanthranilate + O2 = (2Z,4Z)-2-amino-3-carboxymuconate 6-semialdehyde</text>
        <dbReference type="Rhea" id="RHEA:17953"/>
        <dbReference type="ChEBI" id="CHEBI:15379"/>
        <dbReference type="ChEBI" id="CHEBI:36559"/>
        <dbReference type="ChEBI" id="CHEBI:77612"/>
        <dbReference type="EC" id="1.13.11.6"/>
    </reaction>
</comment>
<dbReference type="PANTHER" id="PTHR15497">
    <property type="entry name" value="3-HYDROXYANTHRANILATE 3,4-DIOXYGENASE"/>
    <property type="match status" value="1"/>
</dbReference>
<evidence type="ECO:0000256" key="2">
    <source>
        <dbReference type="ARBA" id="ARBA00022642"/>
    </source>
</evidence>
<comment type="cofactor">
    <cofactor evidence="7">
        <name>Fe(2+)</name>
        <dbReference type="ChEBI" id="CHEBI:29033"/>
    </cofactor>
    <text evidence="7">Binds 2 Fe(2+) ions per subunit.</text>
</comment>
<evidence type="ECO:0000256" key="7">
    <source>
        <dbReference type="HAMAP-Rule" id="MF_00825"/>
    </source>
</evidence>
<feature type="binding site" evidence="7">
    <location>
        <position position="95"/>
    </location>
    <ligand>
        <name>Fe cation</name>
        <dbReference type="ChEBI" id="CHEBI:24875"/>
        <label>1</label>
        <note>catalytic</note>
    </ligand>
</feature>
<feature type="binding site" evidence="7">
    <location>
        <position position="57"/>
    </location>
    <ligand>
        <name>substrate</name>
    </ligand>
</feature>
<comment type="caution">
    <text evidence="8">The sequence shown here is derived from an EMBL/GenBank/DDBJ whole genome shotgun (WGS) entry which is preliminary data.</text>
</comment>
<feature type="binding site" evidence="7">
    <location>
        <position position="57"/>
    </location>
    <ligand>
        <name>Fe cation</name>
        <dbReference type="ChEBI" id="CHEBI:24875"/>
        <label>1</label>
        <note>catalytic</note>
    </ligand>
</feature>
<keyword evidence="4 7" id="KW-0223">Dioxygenase</keyword>
<gene>
    <name evidence="7" type="primary">nbaC</name>
    <name evidence="8" type="ORF">FOA19_05560</name>
</gene>
<feature type="binding site" evidence="7">
    <location>
        <position position="51"/>
    </location>
    <ligand>
        <name>Fe cation</name>
        <dbReference type="ChEBI" id="CHEBI:24875"/>
        <label>1</label>
        <note>catalytic</note>
    </ligand>
</feature>
<keyword evidence="2 7" id="KW-0662">Pyridine nucleotide biosynthesis</keyword>
<dbReference type="OrthoDB" id="5002379at2"/>
<dbReference type="GO" id="GO:0000334">
    <property type="term" value="F:3-hydroxyanthranilate 3,4-dioxygenase activity"/>
    <property type="evidence" value="ECO:0007669"/>
    <property type="project" value="UniProtKB-UniRule"/>
</dbReference>
<dbReference type="GO" id="GO:0009435">
    <property type="term" value="P:NAD+ biosynthetic process"/>
    <property type="evidence" value="ECO:0007669"/>
    <property type="project" value="UniProtKB-UniPathway"/>
</dbReference>
<evidence type="ECO:0000256" key="4">
    <source>
        <dbReference type="ARBA" id="ARBA00022964"/>
    </source>
</evidence>
<keyword evidence="9" id="KW-1185">Reference proteome</keyword>
<proteinExistence type="inferred from homology"/>
<dbReference type="UniPathway" id="UPA00253">
    <property type="reaction ID" value="UER00330"/>
</dbReference>
<feature type="binding site" evidence="7">
    <location>
        <position position="99"/>
    </location>
    <ligand>
        <name>substrate</name>
    </ligand>
</feature>
<comment type="similarity">
    <text evidence="7">Belongs to the 3-HAO family.</text>
</comment>
<dbReference type="InterPro" id="IPR014710">
    <property type="entry name" value="RmlC-like_jellyroll"/>
</dbReference>
<protein>
    <recommendedName>
        <fullName evidence="7">3-hydroxyanthranilate 3,4-dioxygenase</fullName>
        <ecNumber evidence="7">1.13.11.6</ecNumber>
    </recommendedName>
    <alternativeName>
        <fullName evidence="7">3-hydroxyanthranilate oxygenase</fullName>
        <shortName evidence="7">3-HAO</shortName>
    </alternativeName>
    <alternativeName>
        <fullName evidence="7">3-hydroxyanthranilic acid dioxygenase</fullName>
        <shortName evidence="7">HAD</shortName>
    </alternativeName>
</protein>
<dbReference type="InterPro" id="IPR011051">
    <property type="entry name" value="RmlC_Cupin_sf"/>
</dbReference>
<evidence type="ECO:0000256" key="3">
    <source>
        <dbReference type="ARBA" id="ARBA00022723"/>
    </source>
</evidence>
<dbReference type="RefSeq" id="WP_149089771.1">
    <property type="nucleotide sequence ID" value="NZ_VKKY01000001.1"/>
</dbReference>
<name>A0A5B6THI2_9BACT</name>
<dbReference type="Pfam" id="PF06052">
    <property type="entry name" value="3-HAO"/>
    <property type="match status" value="1"/>
</dbReference>
<dbReference type="SUPFAM" id="SSF51182">
    <property type="entry name" value="RmlC-like cupins"/>
    <property type="match status" value="1"/>
</dbReference>
<evidence type="ECO:0000256" key="5">
    <source>
        <dbReference type="ARBA" id="ARBA00023002"/>
    </source>
</evidence>
<dbReference type="HAMAP" id="MF_00825">
    <property type="entry name" value="3_HAO"/>
    <property type="match status" value="1"/>
</dbReference>
<feature type="binding site" evidence="7">
    <location>
        <position position="109"/>
    </location>
    <ligand>
        <name>substrate</name>
    </ligand>
</feature>
<sequence length="176" mass="20301">MALQPAFNFKKWIEEHRHLLKPPVGNQQVYKDNKDFIVMVVGGPNSRKDYHINNGEEFFFQLEGDIVLKVIDNGEFKDIHINEGDIFLLPPNVPHSPRRGPNTVGLVMERYRNESELDGFQWYCENCNTKLYEEFIPVSDIVGQLPVVMNAFWASDEKRTCSNCCEVMAKPAPVQQ</sequence>
<feature type="binding site" evidence="7">
    <location>
        <position position="164"/>
    </location>
    <ligand>
        <name>Fe cation</name>
        <dbReference type="ChEBI" id="CHEBI:24875"/>
        <label>2</label>
    </ligand>
</feature>
<accession>A0A5B6THI2</accession>
<comment type="function">
    <text evidence="1 7">Catalyzes the oxidative ring opening of 3-hydroxyanthranilate to 2-amino-3-carboxymuconate semialdehyde, which spontaneously cyclizes to quinolinate.</text>
</comment>
<dbReference type="NCBIfam" id="TIGR03037">
    <property type="entry name" value="anthran_nbaC"/>
    <property type="match status" value="1"/>
</dbReference>
<comment type="pathway">
    <text evidence="7">Cofactor biosynthesis; NAD(+) biosynthesis; quinolinate from L-kynurenine: step 3/3.</text>
</comment>
<feature type="binding site" evidence="7">
    <location>
        <position position="127"/>
    </location>
    <ligand>
        <name>Fe cation</name>
        <dbReference type="ChEBI" id="CHEBI:24875"/>
        <label>2</label>
    </ligand>
</feature>
<dbReference type="GO" id="GO:0006569">
    <property type="term" value="P:L-tryptophan catabolic process"/>
    <property type="evidence" value="ECO:0007669"/>
    <property type="project" value="UniProtKB-UniRule"/>
</dbReference>
<dbReference type="GO" id="GO:0019805">
    <property type="term" value="P:quinolinate biosynthetic process"/>
    <property type="evidence" value="ECO:0007669"/>
    <property type="project" value="UniProtKB-UniRule"/>
</dbReference>
<dbReference type="GO" id="GO:0008198">
    <property type="term" value="F:ferrous iron binding"/>
    <property type="evidence" value="ECO:0007669"/>
    <property type="project" value="UniProtKB-UniRule"/>
</dbReference>
<dbReference type="EMBL" id="VKKY01000001">
    <property type="protein sequence ID" value="KAA3440134.1"/>
    <property type="molecule type" value="Genomic_DNA"/>
</dbReference>
<dbReference type="GO" id="GO:0043420">
    <property type="term" value="P:anthranilate metabolic process"/>
    <property type="evidence" value="ECO:0007669"/>
    <property type="project" value="UniProtKB-UniRule"/>
</dbReference>
<dbReference type="CDD" id="cd06123">
    <property type="entry name" value="cupin_HAO"/>
    <property type="match status" value="1"/>
</dbReference>
<dbReference type="InterPro" id="IPR010329">
    <property type="entry name" value="3hydroanth_dOase"/>
</dbReference>
<evidence type="ECO:0000313" key="8">
    <source>
        <dbReference type="EMBL" id="KAA3440134.1"/>
    </source>
</evidence>
<keyword evidence="5 7" id="KW-0560">Oxidoreductase</keyword>
<dbReference type="Gene3D" id="2.60.120.10">
    <property type="entry name" value="Jelly Rolls"/>
    <property type="match status" value="1"/>
</dbReference>
<organism evidence="8 9">
    <name type="scientific">Rufibacter hautae</name>
    <dbReference type="NCBI Taxonomy" id="2595005"/>
    <lineage>
        <taxon>Bacteria</taxon>
        <taxon>Pseudomonadati</taxon>
        <taxon>Bacteroidota</taxon>
        <taxon>Cytophagia</taxon>
        <taxon>Cytophagales</taxon>
        <taxon>Hymenobacteraceae</taxon>
        <taxon>Rufibacter</taxon>
    </lineage>
</organism>
<keyword evidence="3 7" id="KW-0479">Metal-binding</keyword>
<dbReference type="Proteomes" id="UP000324133">
    <property type="component" value="Unassembled WGS sequence"/>
</dbReference>
<reference evidence="8 9" key="1">
    <citation type="submission" date="2019-07" db="EMBL/GenBank/DDBJ databases">
        <title>Rufibacter sp. nov., isolated from lake sediment.</title>
        <authorList>
            <person name="Qu J.-H."/>
        </authorList>
    </citation>
    <scope>NUCLEOTIDE SEQUENCE [LARGE SCALE GENOMIC DNA]</scope>
    <source>
        <strain evidence="8 9">NBS58-1</strain>
    </source>
</reference>
<feature type="binding site" evidence="7">
    <location>
        <position position="161"/>
    </location>
    <ligand>
        <name>Fe cation</name>
        <dbReference type="ChEBI" id="CHEBI:24875"/>
        <label>2</label>
    </ligand>
</feature>
<keyword evidence="6 7" id="KW-0408">Iron</keyword>
<dbReference type="AlphaFoldDB" id="A0A5B6THI2"/>
<evidence type="ECO:0000313" key="9">
    <source>
        <dbReference type="Proteomes" id="UP000324133"/>
    </source>
</evidence>
<dbReference type="NCBIfam" id="NF009763">
    <property type="entry name" value="PRK13264.1"/>
    <property type="match status" value="1"/>
</dbReference>
<dbReference type="PANTHER" id="PTHR15497:SF1">
    <property type="entry name" value="3-HYDROXYANTHRANILATE 3,4-DIOXYGENASE"/>
    <property type="match status" value="1"/>
</dbReference>